<evidence type="ECO:0000313" key="1">
    <source>
        <dbReference type="EMBL" id="GAA0145985.1"/>
    </source>
</evidence>
<comment type="caution">
    <text evidence="1">The sequence shown here is derived from an EMBL/GenBank/DDBJ whole genome shotgun (WGS) entry which is preliminary data.</text>
</comment>
<protein>
    <submittedName>
        <fullName evidence="1">Uncharacterized protein</fullName>
    </submittedName>
</protein>
<dbReference type="AlphaFoldDB" id="A0AAV3P6W3"/>
<gene>
    <name evidence="1" type="ORF">LIER_06041</name>
</gene>
<accession>A0AAV3P6W3</accession>
<reference evidence="1 2" key="1">
    <citation type="submission" date="2024-01" db="EMBL/GenBank/DDBJ databases">
        <title>The complete chloroplast genome sequence of Lithospermum erythrorhizon: insights into the phylogenetic relationship among Boraginaceae species and the maternal lineages of purple gromwells.</title>
        <authorList>
            <person name="Okada T."/>
            <person name="Watanabe K."/>
        </authorList>
    </citation>
    <scope>NUCLEOTIDE SEQUENCE [LARGE SCALE GENOMIC DNA]</scope>
</reference>
<evidence type="ECO:0000313" key="2">
    <source>
        <dbReference type="Proteomes" id="UP001454036"/>
    </source>
</evidence>
<dbReference type="Proteomes" id="UP001454036">
    <property type="component" value="Unassembled WGS sequence"/>
</dbReference>
<keyword evidence="2" id="KW-1185">Reference proteome</keyword>
<proteinExistence type="predicted"/>
<sequence length="173" mass="19888">MSIPVEGLRPESMKQVYERRGMPIYFYGFLLNNCNKLKGTKFRITRLRLRYSVKVDIPGTFEVISLKRKPGIKMHYLHEKDGNSLYGVQDGDLGFLNIVSRMEAEKRVLFKKALLPGINAGFVSLETQKFHEYGEDGIPLLILVAMIRTHGDGDPKRAIISFSFDRIMEYLLD</sequence>
<name>A0AAV3P6W3_LITER</name>
<organism evidence="1 2">
    <name type="scientific">Lithospermum erythrorhizon</name>
    <name type="common">Purple gromwell</name>
    <name type="synonym">Lithospermum officinale var. erythrorhizon</name>
    <dbReference type="NCBI Taxonomy" id="34254"/>
    <lineage>
        <taxon>Eukaryota</taxon>
        <taxon>Viridiplantae</taxon>
        <taxon>Streptophyta</taxon>
        <taxon>Embryophyta</taxon>
        <taxon>Tracheophyta</taxon>
        <taxon>Spermatophyta</taxon>
        <taxon>Magnoliopsida</taxon>
        <taxon>eudicotyledons</taxon>
        <taxon>Gunneridae</taxon>
        <taxon>Pentapetalae</taxon>
        <taxon>asterids</taxon>
        <taxon>lamiids</taxon>
        <taxon>Boraginales</taxon>
        <taxon>Boraginaceae</taxon>
        <taxon>Boraginoideae</taxon>
        <taxon>Lithospermeae</taxon>
        <taxon>Lithospermum</taxon>
    </lineage>
</organism>
<dbReference type="EMBL" id="BAABME010000859">
    <property type="protein sequence ID" value="GAA0145985.1"/>
    <property type="molecule type" value="Genomic_DNA"/>
</dbReference>